<name>A0A4Y9SN27_9BURK</name>
<evidence type="ECO:0000256" key="1">
    <source>
        <dbReference type="SAM" id="SignalP"/>
    </source>
</evidence>
<evidence type="ECO:0000313" key="2">
    <source>
        <dbReference type="EMBL" id="TFW27948.1"/>
    </source>
</evidence>
<keyword evidence="1" id="KW-0732">Signal</keyword>
<feature type="chain" id="PRO_5021249339" description="Histidine kinase" evidence="1">
    <location>
        <begin position="23"/>
        <end position="224"/>
    </location>
</feature>
<dbReference type="EMBL" id="SPUM01000144">
    <property type="protein sequence ID" value="TFW27948.1"/>
    <property type="molecule type" value="Genomic_DNA"/>
</dbReference>
<protein>
    <recommendedName>
        <fullName evidence="4">Histidine kinase</fullName>
    </recommendedName>
</protein>
<reference evidence="2 3" key="1">
    <citation type="submission" date="2019-03" db="EMBL/GenBank/DDBJ databases">
        <title>Draft genome of Massilia hortus sp. nov., a novel bacterial species of the Oxalobacteraceae family.</title>
        <authorList>
            <person name="Peta V."/>
            <person name="Raths R."/>
            <person name="Bucking H."/>
        </authorList>
    </citation>
    <scope>NUCLEOTIDE SEQUENCE [LARGE SCALE GENOMIC DNA]</scope>
    <source>
        <strain evidence="2 3">ONC3</strain>
    </source>
</reference>
<gene>
    <name evidence="2" type="ORF">E4O92_22545</name>
</gene>
<feature type="signal peptide" evidence="1">
    <location>
        <begin position="1"/>
        <end position="22"/>
    </location>
</feature>
<dbReference type="Gene3D" id="2.40.160.170">
    <property type="match status" value="1"/>
</dbReference>
<dbReference type="OrthoDB" id="517121at2"/>
<comment type="caution">
    <text evidence="2">The sequence shown here is derived from an EMBL/GenBank/DDBJ whole genome shotgun (WGS) entry which is preliminary data.</text>
</comment>
<evidence type="ECO:0000313" key="3">
    <source>
        <dbReference type="Proteomes" id="UP000297258"/>
    </source>
</evidence>
<dbReference type="Proteomes" id="UP000297258">
    <property type="component" value="Unassembled WGS sequence"/>
</dbReference>
<dbReference type="AlphaFoldDB" id="A0A4Y9SN27"/>
<proteinExistence type="predicted"/>
<organism evidence="2 3">
    <name type="scientific">Massilia horti</name>
    <dbReference type="NCBI Taxonomy" id="2562153"/>
    <lineage>
        <taxon>Bacteria</taxon>
        <taxon>Pseudomonadati</taxon>
        <taxon>Pseudomonadota</taxon>
        <taxon>Betaproteobacteria</taxon>
        <taxon>Burkholderiales</taxon>
        <taxon>Oxalobacteraceae</taxon>
        <taxon>Telluria group</taxon>
        <taxon>Massilia</taxon>
    </lineage>
</organism>
<evidence type="ECO:0008006" key="4">
    <source>
        <dbReference type="Google" id="ProtNLM"/>
    </source>
</evidence>
<sequence>MSLQHCALAVAAGLLFAANANADIGVTADLGTTGAGVHIVVPMETYLNGRFGVNGYKRNFTTTSNSIDYAISGKLNTIDALFDWYLRPGSSFHLTGGIIYNNTRFDASAHANAQGKFVINGDEYEASDIGELTGSVNFRKAAPYLGIGWGNALARDQRWNFNVDLGAYYQGRPNVSLASEKCGTDIATCVEVAANVKEERARLAEDISSLKVYPVLRASVSYRF</sequence>
<dbReference type="RefSeq" id="WP_135191894.1">
    <property type="nucleotide sequence ID" value="NZ_SPUM01000144.1"/>
</dbReference>
<keyword evidence="3" id="KW-1185">Reference proteome</keyword>
<accession>A0A4Y9SN27</accession>